<dbReference type="InterPro" id="IPR021466">
    <property type="entry name" value="Put_rhamnosyl_transferase"/>
</dbReference>
<name>A0A9X3SRT3_9ACTN</name>
<evidence type="ECO:0000313" key="1">
    <source>
        <dbReference type="EMBL" id="MDA1362007.1"/>
    </source>
</evidence>
<keyword evidence="2" id="KW-1185">Reference proteome</keyword>
<dbReference type="AlphaFoldDB" id="A0A9X3SRT3"/>
<dbReference type="Pfam" id="PF11316">
    <property type="entry name" value="Rhamno_transf"/>
    <property type="match status" value="1"/>
</dbReference>
<proteinExistence type="predicted"/>
<dbReference type="EMBL" id="JAPZVP010000018">
    <property type="protein sequence ID" value="MDA1362007.1"/>
    <property type="molecule type" value="Genomic_DNA"/>
</dbReference>
<dbReference type="Proteomes" id="UP001146067">
    <property type="component" value="Unassembled WGS sequence"/>
</dbReference>
<dbReference type="RefSeq" id="WP_270112038.1">
    <property type="nucleotide sequence ID" value="NZ_JAPZVP010000018.1"/>
</dbReference>
<sequence length="387" mass="42902">MRLTRLLPARLRRRLRAAANARAATAPLPASRELLHVIATRHGIGVFDEQWFAYRQLLLEHVTLASLDAQTHRDFVWLIAIDREMPPVARQRLEALAAERPWIHLAETELKRDFVPDLVAWTREEARARGKGWALTTRLDDDDALHRGLVGRLHEAAAAYLGEGRAAPAILAPTLGCNWVPSEAAGHRAYHHSPSIGLSLLEPADRAATVYRRNHSTLAQTLVPGGVSVRHLDGETPSWLYAHTGLSDQQRDGSERMSKVADHQHAVTFDADALAEFGITPEGLRLLRRTPEPEPHETLHLLNRRGLDVEQEIHDLREAMSRGGDGDAALRGKIAKLHAERRRMHEHLIRLAASDPGHQPENRASMATRAVASPQSPAACIRISAIG</sequence>
<evidence type="ECO:0000313" key="2">
    <source>
        <dbReference type="Proteomes" id="UP001146067"/>
    </source>
</evidence>
<reference evidence="1" key="1">
    <citation type="submission" date="2022-12" db="EMBL/GenBank/DDBJ databases">
        <title>Gycomyces niveus sp.nov.,a novel actinomycete isolated from soil in Shouguan.</title>
        <authorList>
            <person name="Yang X."/>
        </authorList>
    </citation>
    <scope>NUCLEOTIDE SEQUENCE</scope>
    <source>
        <strain evidence="1">NEAU-A15</strain>
    </source>
</reference>
<gene>
    <name evidence="1" type="ORF">O1R50_20445</name>
</gene>
<organism evidence="1 2">
    <name type="scientific">Glycomyces luteolus</name>
    <dbReference type="NCBI Taxonomy" id="2670330"/>
    <lineage>
        <taxon>Bacteria</taxon>
        <taxon>Bacillati</taxon>
        <taxon>Actinomycetota</taxon>
        <taxon>Actinomycetes</taxon>
        <taxon>Glycomycetales</taxon>
        <taxon>Glycomycetaceae</taxon>
        <taxon>Glycomyces</taxon>
    </lineage>
</organism>
<comment type="caution">
    <text evidence="1">The sequence shown here is derived from an EMBL/GenBank/DDBJ whole genome shotgun (WGS) entry which is preliminary data.</text>
</comment>
<protein>
    <submittedName>
        <fullName evidence="1">Glycosyltransferase</fullName>
    </submittedName>
</protein>
<accession>A0A9X3SRT3</accession>